<protein>
    <submittedName>
        <fullName evidence="1">Uncharacterized protein</fullName>
    </submittedName>
</protein>
<dbReference type="AlphaFoldDB" id="A0A0G1S1I5"/>
<reference evidence="1 2" key="1">
    <citation type="journal article" date="2015" name="Nature">
        <title>rRNA introns, odd ribosomes, and small enigmatic genomes across a large radiation of phyla.</title>
        <authorList>
            <person name="Brown C.T."/>
            <person name="Hug L.A."/>
            <person name="Thomas B.C."/>
            <person name="Sharon I."/>
            <person name="Castelle C.J."/>
            <person name="Singh A."/>
            <person name="Wilkins M.J."/>
            <person name="Williams K.H."/>
            <person name="Banfield J.F."/>
        </authorList>
    </citation>
    <scope>NUCLEOTIDE SEQUENCE [LARGE SCALE GENOMIC DNA]</scope>
</reference>
<organism evidence="1 2">
    <name type="scientific">Candidatus Amesbacteria bacterium GW2011_GWA1_47_16</name>
    <dbReference type="NCBI Taxonomy" id="1618353"/>
    <lineage>
        <taxon>Bacteria</taxon>
        <taxon>Candidatus Amesiibacteriota</taxon>
    </lineage>
</organism>
<sequence length="246" mass="28098">MSELPASQLERFSLNELSPDERWGLSGLPYSRLPDTFSISTRIYKACLSIWDMKGSQKSPSRTDAAERAKQYFSRLTVTDPESARKFLGNITMFEKEVVVTEFGQQFYLDKENVIAGKIHEGKVNSLLLRNDLDGIPDSKSIAAIHKHPNDLPQSFSDLEGILSDVPGIPQRCLYFIIGPRKLHLMFPTLDTPRLRLEEVRAHMGTQKEKWIAEESLEYEELIKQVAQTFSLGFYTSLRTQKLSRI</sequence>
<evidence type="ECO:0000313" key="2">
    <source>
        <dbReference type="Proteomes" id="UP000034364"/>
    </source>
</evidence>
<accession>A0A0G1S1I5</accession>
<comment type="caution">
    <text evidence="1">The sequence shown here is derived from an EMBL/GenBank/DDBJ whole genome shotgun (WGS) entry which is preliminary data.</text>
</comment>
<name>A0A0G1S1I5_9BACT</name>
<gene>
    <name evidence="1" type="ORF">UX87_C0025G0011</name>
</gene>
<dbReference type="Proteomes" id="UP000034364">
    <property type="component" value="Unassembled WGS sequence"/>
</dbReference>
<dbReference type="EMBL" id="LCNV01000025">
    <property type="protein sequence ID" value="KKU63394.1"/>
    <property type="molecule type" value="Genomic_DNA"/>
</dbReference>
<evidence type="ECO:0000313" key="1">
    <source>
        <dbReference type="EMBL" id="KKU63394.1"/>
    </source>
</evidence>
<proteinExistence type="predicted"/>